<name>A0ABQ9HCY6_9NEOP</name>
<evidence type="ECO:0000313" key="1">
    <source>
        <dbReference type="EMBL" id="KAJ8882197.1"/>
    </source>
</evidence>
<comment type="caution">
    <text evidence="1">The sequence shown here is derived from an EMBL/GenBank/DDBJ whole genome shotgun (WGS) entry which is preliminary data.</text>
</comment>
<sequence>MKKYSNKTLRKTKQAREYKKLTEINISSNTKILTTCTTRKPTFGFPATSQNKSYIYAYEYHSYHG</sequence>
<dbReference type="EMBL" id="JARBHB010000006">
    <property type="protein sequence ID" value="KAJ8882197.1"/>
    <property type="molecule type" value="Genomic_DNA"/>
</dbReference>
<dbReference type="Proteomes" id="UP001159363">
    <property type="component" value="Chromosome 5"/>
</dbReference>
<proteinExistence type="predicted"/>
<reference evidence="1 2" key="1">
    <citation type="submission" date="2023-02" db="EMBL/GenBank/DDBJ databases">
        <title>LHISI_Scaffold_Assembly.</title>
        <authorList>
            <person name="Stuart O.P."/>
            <person name="Cleave R."/>
            <person name="Magrath M.J.L."/>
            <person name="Mikheyev A.S."/>
        </authorList>
    </citation>
    <scope>NUCLEOTIDE SEQUENCE [LARGE SCALE GENOMIC DNA]</scope>
    <source>
        <strain evidence="1">Daus_M_001</strain>
        <tissue evidence="1">Leg muscle</tissue>
    </source>
</reference>
<organism evidence="1 2">
    <name type="scientific">Dryococelus australis</name>
    <dbReference type="NCBI Taxonomy" id="614101"/>
    <lineage>
        <taxon>Eukaryota</taxon>
        <taxon>Metazoa</taxon>
        <taxon>Ecdysozoa</taxon>
        <taxon>Arthropoda</taxon>
        <taxon>Hexapoda</taxon>
        <taxon>Insecta</taxon>
        <taxon>Pterygota</taxon>
        <taxon>Neoptera</taxon>
        <taxon>Polyneoptera</taxon>
        <taxon>Phasmatodea</taxon>
        <taxon>Verophasmatodea</taxon>
        <taxon>Anareolatae</taxon>
        <taxon>Phasmatidae</taxon>
        <taxon>Eurycanthinae</taxon>
        <taxon>Dryococelus</taxon>
    </lineage>
</organism>
<accession>A0ABQ9HCY6</accession>
<evidence type="ECO:0000313" key="2">
    <source>
        <dbReference type="Proteomes" id="UP001159363"/>
    </source>
</evidence>
<protein>
    <submittedName>
        <fullName evidence="1">Uncharacterized protein</fullName>
    </submittedName>
</protein>
<keyword evidence="2" id="KW-1185">Reference proteome</keyword>
<gene>
    <name evidence="1" type="ORF">PR048_018685</name>
</gene>